<name>A0A858BXA3_9FIRM</name>
<sequence length="210" mass="23910">MSIKIKRVSVSLILFILFGFGISLQVKSNVGQSMFNALSLTLADVLDIKIGTILNMINGFFWCTNIIMRKFKVNTSDFVQIIVILLNGFIVNFFVYFVLHSMVLNEYFLKLALFIIGLLLSSVTLGILLAIGIIKFPMEGFCITLNNLLHKELSTVRFSIDLIFFLIILILVISVHVPFYVREGTIISFMLLPYLLGKSYKYFQKLDISQ</sequence>
<keyword evidence="1" id="KW-0472">Membrane</keyword>
<evidence type="ECO:0008006" key="4">
    <source>
        <dbReference type="Google" id="ProtNLM"/>
    </source>
</evidence>
<evidence type="ECO:0000256" key="1">
    <source>
        <dbReference type="SAM" id="Phobius"/>
    </source>
</evidence>
<dbReference type="Pfam" id="PF19700">
    <property type="entry name" value="DUF6198"/>
    <property type="match status" value="1"/>
</dbReference>
<gene>
    <name evidence="2" type="ORF">Ami103574_10445</name>
</gene>
<dbReference type="PANTHER" id="PTHR40078">
    <property type="entry name" value="INTEGRAL MEMBRANE PROTEIN-RELATED"/>
    <property type="match status" value="1"/>
</dbReference>
<feature type="transmembrane region" description="Helical" evidence="1">
    <location>
        <begin position="79"/>
        <end position="99"/>
    </location>
</feature>
<dbReference type="EMBL" id="CP048649">
    <property type="protein sequence ID" value="QIB69715.1"/>
    <property type="molecule type" value="Genomic_DNA"/>
</dbReference>
<evidence type="ECO:0000313" key="3">
    <source>
        <dbReference type="Proteomes" id="UP000466848"/>
    </source>
</evidence>
<dbReference type="KEGG" id="abut:Ami103574_10445"/>
<accession>A0A858BXA3</accession>
<keyword evidence="1" id="KW-1133">Transmembrane helix</keyword>
<keyword evidence="1" id="KW-0812">Transmembrane</keyword>
<proteinExistence type="predicted"/>
<dbReference type="InterPro" id="IPR038750">
    <property type="entry name" value="YczE/YyaS-like"/>
</dbReference>
<reference evidence="2 3" key="1">
    <citation type="submission" date="2020-02" db="EMBL/GenBank/DDBJ databases">
        <authorList>
            <person name="Kim Y.B."/>
            <person name="Roh S.W."/>
        </authorList>
    </citation>
    <scope>NUCLEOTIDE SEQUENCE [LARGE SCALE GENOMIC DNA]</scope>
    <source>
        <strain evidence="2 3">DSM 103574</strain>
    </source>
</reference>
<dbReference type="RefSeq" id="WP_163066955.1">
    <property type="nucleotide sequence ID" value="NZ_CP048649.1"/>
</dbReference>
<dbReference type="Proteomes" id="UP000466848">
    <property type="component" value="Chromosome"/>
</dbReference>
<organism evidence="2 3">
    <name type="scientific">Aminipila butyrica</name>
    <dbReference type="NCBI Taxonomy" id="433296"/>
    <lineage>
        <taxon>Bacteria</taxon>
        <taxon>Bacillati</taxon>
        <taxon>Bacillota</taxon>
        <taxon>Clostridia</taxon>
        <taxon>Peptostreptococcales</taxon>
        <taxon>Anaerovoracaceae</taxon>
        <taxon>Aminipila</taxon>
    </lineage>
</organism>
<feature type="transmembrane region" description="Helical" evidence="1">
    <location>
        <begin position="155"/>
        <end position="173"/>
    </location>
</feature>
<feature type="transmembrane region" description="Helical" evidence="1">
    <location>
        <begin position="111"/>
        <end position="134"/>
    </location>
</feature>
<dbReference type="AlphaFoldDB" id="A0A858BXA3"/>
<protein>
    <recommendedName>
        <fullName evidence="4">Membrane protein YczE</fullName>
    </recommendedName>
</protein>
<evidence type="ECO:0000313" key="2">
    <source>
        <dbReference type="EMBL" id="QIB69715.1"/>
    </source>
</evidence>
<keyword evidence="3" id="KW-1185">Reference proteome</keyword>
<dbReference type="PANTHER" id="PTHR40078:SF1">
    <property type="entry name" value="INTEGRAL MEMBRANE PROTEIN"/>
    <property type="match status" value="1"/>
</dbReference>